<evidence type="ECO:0000313" key="7">
    <source>
        <dbReference type="EMBL" id="PFX17215.1"/>
    </source>
</evidence>
<sequence>MGVTCLIPVELPEGKSGQQALAVEKLQKRAELMGAQKIGNWCVNCETYQAVTTFSTASKLIHLVHSTEFPYSSFAVLETGTCLVADSGFDSLMTKLKTFYTPRKTSKIEAKGHRYEYGDFVLKFGQVSAGPSFKGIVVELEYLPCLDVQQCWGLISEFLSSFMDPSFTLPTAPKCSNKTTELFCPSDTILQYIEVFNTYRKSAGGPSLSQ</sequence>
<dbReference type="PANTHER" id="PTHR12465">
    <property type="entry name" value="UBIQUITIN SPECIFIC PROTEASE HOMOLOG 49"/>
    <property type="match status" value="1"/>
</dbReference>
<evidence type="ECO:0000256" key="5">
    <source>
        <dbReference type="ARBA" id="ARBA00031954"/>
    </source>
</evidence>
<comment type="function">
    <text evidence="6">Component of the Mediator complex, a coactivator involved in the regulated transcription of nearly all RNA polymerase II-dependent genes. Mediator functions as a bridge to convey information from gene-specific regulatory proteins to the basal RNA polymerase II transcription machinery. Mediator is recruited to promoters by direct interactions with regulatory proteins and serves as a scaffold for the assembly of a functional preinitiation complex with RNA polymerase II and the general transcription factors.</text>
</comment>
<comment type="subcellular location">
    <subcellularLocation>
        <location evidence="1 6">Nucleus</location>
    </subcellularLocation>
</comment>
<keyword evidence="6" id="KW-0804">Transcription</keyword>
<evidence type="ECO:0000256" key="1">
    <source>
        <dbReference type="ARBA" id="ARBA00004123"/>
    </source>
</evidence>
<name>A0A2B4RLR8_STYPI</name>
<gene>
    <name evidence="7" type="primary">Med20</name>
    <name evidence="6" type="synonym">MED20</name>
    <name evidence="7" type="ORF">AWC38_SpisGene18478</name>
</gene>
<keyword evidence="8" id="KW-1185">Reference proteome</keyword>
<keyword evidence="6" id="KW-0805">Transcription regulation</keyword>
<evidence type="ECO:0000313" key="8">
    <source>
        <dbReference type="Proteomes" id="UP000225706"/>
    </source>
</evidence>
<comment type="similarity">
    <text evidence="2 6">Belongs to the Mediator complex subunit 20 family.</text>
</comment>
<comment type="subunit">
    <text evidence="6">Component of the Mediator complex.</text>
</comment>
<accession>A0A2B4RLR8</accession>
<dbReference type="GO" id="GO:0016592">
    <property type="term" value="C:mediator complex"/>
    <property type="evidence" value="ECO:0007669"/>
    <property type="project" value="InterPro"/>
</dbReference>
<comment type="caution">
    <text evidence="7">The sequence shown here is derived from an EMBL/GenBank/DDBJ whole genome shotgun (WGS) entry which is preliminary data.</text>
</comment>
<dbReference type="PANTHER" id="PTHR12465:SF0">
    <property type="entry name" value="MEDIATOR OF RNA POLYMERASE II TRANSCRIPTION SUBUNIT 20"/>
    <property type="match status" value="1"/>
</dbReference>
<keyword evidence="6" id="KW-0010">Activator</keyword>
<evidence type="ECO:0000256" key="2">
    <source>
        <dbReference type="ARBA" id="ARBA00010743"/>
    </source>
</evidence>
<dbReference type="EMBL" id="LSMT01000489">
    <property type="protein sequence ID" value="PFX17215.1"/>
    <property type="molecule type" value="Genomic_DNA"/>
</dbReference>
<dbReference type="OrthoDB" id="1854899at2759"/>
<dbReference type="GO" id="GO:0006357">
    <property type="term" value="P:regulation of transcription by RNA polymerase II"/>
    <property type="evidence" value="ECO:0007669"/>
    <property type="project" value="InterPro"/>
</dbReference>
<organism evidence="7 8">
    <name type="scientific">Stylophora pistillata</name>
    <name type="common">Smooth cauliflower coral</name>
    <dbReference type="NCBI Taxonomy" id="50429"/>
    <lineage>
        <taxon>Eukaryota</taxon>
        <taxon>Metazoa</taxon>
        <taxon>Cnidaria</taxon>
        <taxon>Anthozoa</taxon>
        <taxon>Hexacorallia</taxon>
        <taxon>Scleractinia</taxon>
        <taxon>Astrocoeniina</taxon>
        <taxon>Pocilloporidae</taxon>
        <taxon>Stylophora</taxon>
    </lineage>
</organism>
<reference evidence="8" key="1">
    <citation type="journal article" date="2017" name="bioRxiv">
        <title>Comparative analysis of the genomes of Stylophora pistillata and Acropora digitifera provides evidence for extensive differences between species of corals.</title>
        <authorList>
            <person name="Voolstra C.R."/>
            <person name="Li Y."/>
            <person name="Liew Y.J."/>
            <person name="Baumgarten S."/>
            <person name="Zoccola D."/>
            <person name="Flot J.-F."/>
            <person name="Tambutte S."/>
            <person name="Allemand D."/>
            <person name="Aranda M."/>
        </authorList>
    </citation>
    <scope>NUCLEOTIDE SEQUENCE [LARGE SCALE GENOMIC DNA]</scope>
</reference>
<dbReference type="STRING" id="50429.A0A2B4RLR8"/>
<dbReference type="Proteomes" id="UP000225706">
    <property type="component" value="Unassembled WGS sequence"/>
</dbReference>
<keyword evidence="4 6" id="KW-0539">Nucleus</keyword>
<dbReference type="GO" id="GO:0003713">
    <property type="term" value="F:transcription coactivator activity"/>
    <property type="evidence" value="ECO:0007669"/>
    <property type="project" value="TreeGrafter"/>
</dbReference>
<dbReference type="Pfam" id="PF08612">
    <property type="entry name" value="Med20"/>
    <property type="match status" value="1"/>
</dbReference>
<protein>
    <recommendedName>
        <fullName evidence="3 6">Mediator of RNA polymerase II transcription subunit 20</fullName>
    </recommendedName>
    <alternativeName>
        <fullName evidence="5 6">Mediator complex subunit 20</fullName>
    </alternativeName>
</protein>
<dbReference type="InterPro" id="IPR013921">
    <property type="entry name" value="Mediator_Med20"/>
</dbReference>
<evidence type="ECO:0000256" key="6">
    <source>
        <dbReference type="RuleBase" id="RU364152"/>
    </source>
</evidence>
<evidence type="ECO:0000256" key="3">
    <source>
        <dbReference type="ARBA" id="ARBA00019690"/>
    </source>
</evidence>
<proteinExistence type="inferred from homology"/>
<dbReference type="AlphaFoldDB" id="A0A2B4RLR8"/>
<evidence type="ECO:0000256" key="4">
    <source>
        <dbReference type="ARBA" id="ARBA00023242"/>
    </source>
</evidence>